<evidence type="ECO:0000313" key="2">
    <source>
        <dbReference type="EMBL" id="KAJ8916792.1"/>
    </source>
</evidence>
<dbReference type="AlphaFoldDB" id="A0AAV8VRY6"/>
<feature type="compositionally biased region" description="Low complexity" evidence="1">
    <location>
        <begin position="52"/>
        <end position="64"/>
    </location>
</feature>
<evidence type="ECO:0000256" key="1">
    <source>
        <dbReference type="SAM" id="MobiDB-lite"/>
    </source>
</evidence>
<evidence type="ECO:0000313" key="3">
    <source>
        <dbReference type="Proteomes" id="UP001159042"/>
    </source>
</evidence>
<feature type="region of interest" description="Disordered" evidence="1">
    <location>
        <begin position="52"/>
        <end position="77"/>
    </location>
</feature>
<proteinExistence type="predicted"/>
<comment type="caution">
    <text evidence="2">The sequence shown here is derived from an EMBL/GenBank/DDBJ whole genome shotgun (WGS) entry which is preliminary data.</text>
</comment>
<dbReference type="Proteomes" id="UP001159042">
    <property type="component" value="Unassembled WGS sequence"/>
</dbReference>
<reference evidence="2 3" key="1">
    <citation type="journal article" date="2023" name="Insect Mol. Biol.">
        <title>Genome sequencing provides insights into the evolution of gene families encoding plant cell wall-degrading enzymes in longhorned beetles.</title>
        <authorList>
            <person name="Shin N.R."/>
            <person name="Okamura Y."/>
            <person name="Kirsch R."/>
            <person name="Pauchet Y."/>
        </authorList>
    </citation>
    <scope>NUCLEOTIDE SEQUENCE [LARGE SCALE GENOMIC DNA]</scope>
    <source>
        <strain evidence="2">EAD_L_NR</strain>
    </source>
</reference>
<keyword evidence="3" id="KW-1185">Reference proteome</keyword>
<dbReference type="EMBL" id="JANEYG010000039">
    <property type="protein sequence ID" value="KAJ8916792.1"/>
    <property type="molecule type" value="Genomic_DNA"/>
</dbReference>
<accession>A0AAV8VRY6</accession>
<name>A0AAV8VRY6_9CUCU</name>
<sequence>MFGRDMADGNLLLLPKGYIENSINTKKIVADSIFGLGVGNSTESASAHQVSGSAVSASSASSTSKYHRRSQSPVKYS</sequence>
<organism evidence="2 3">
    <name type="scientific">Exocentrus adspersus</name>
    <dbReference type="NCBI Taxonomy" id="1586481"/>
    <lineage>
        <taxon>Eukaryota</taxon>
        <taxon>Metazoa</taxon>
        <taxon>Ecdysozoa</taxon>
        <taxon>Arthropoda</taxon>
        <taxon>Hexapoda</taxon>
        <taxon>Insecta</taxon>
        <taxon>Pterygota</taxon>
        <taxon>Neoptera</taxon>
        <taxon>Endopterygota</taxon>
        <taxon>Coleoptera</taxon>
        <taxon>Polyphaga</taxon>
        <taxon>Cucujiformia</taxon>
        <taxon>Chrysomeloidea</taxon>
        <taxon>Cerambycidae</taxon>
        <taxon>Lamiinae</taxon>
        <taxon>Acanthocinini</taxon>
        <taxon>Exocentrus</taxon>
    </lineage>
</organism>
<protein>
    <submittedName>
        <fullName evidence="2">Uncharacterized protein</fullName>
    </submittedName>
</protein>
<gene>
    <name evidence="2" type="ORF">NQ315_005797</name>
</gene>